<evidence type="ECO:0008006" key="4">
    <source>
        <dbReference type="Google" id="ProtNLM"/>
    </source>
</evidence>
<keyword evidence="1" id="KW-0732">Signal</keyword>
<gene>
    <name evidence="2" type="ORF">NCTC10717_02011</name>
</gene>
<sequence length="235" mass="26663">MGLYKKITLLGIALSASMSAWAVSSYRAVYDVQVRGIGAGQIVHEAFFTNVSYRIDTVAHPSLAAKMLGFGEARESVKGLLKGFSVQPQSYRRSMEGKPEYALYYRYEPDNLQVQISAQGKEAKAHAYDKDLNPLDSLSMVAQSLIDIENSRMPTEHTLVIEDEINSYHVQKLADENWKDAAGKPMKVQVYRQTNGNKQTQIYFAENPLRLIRLEQLRKGERRFSMTLTDYQTLQ</sequence>
<protein>
    <recommendedName>
        <fullName evidence="4">DUF3108 domain-containing protein</fullName>
    </recommendedName>
</protein>
<dbReference type="EMBL" id="UHIA01000004">
    <property type="protein sequence ID" value="SUO98269.1"/>
    <property type="molecule type" value="Genomic_DNA"/>
</dbReference>
<name>A0A380N0E7_9GAMM</name>
<organism evidence="2 3">
    <name type="scientific">Suttonella indologenes</name>
    <dbReference type="NCBI Taxonomy" id="13276"/>
    <lineage>
        <taxon>Bacteria</taxon>
        <taxon>Pseudomonadati</taxon>
        <taxon>Pseudomonadota</taxon>
        <taxon>Gammaproteobacteria</taxon>
        <taxon>Cardiobacteriales</taxon>
        <taxon>Cardiobacteriaceae</taxon>
        <taxon>Suttonella</taxon>
    </lineage>
</organism>
<evidence type="ECO:0000256" key="1">
    <source>
        <dbReference type="SAM" id="SignalP"/>
    </source>
</evidence>
<reference evidence="2 3" key="1">
    <citation type="submission" date="2018-06" db="EMBL/GenBank/DDBJ databases">
        <authorList>
            <consortium name="Pathogen Informatics"/>
            <person name="Doyle S."/>
        </authorList>
    </citation>
    <scope>NUCLEOTIDE SEQUENCE [LARGE SCALE GENOMIC DNA]</scope>
    <source>
        <strain evidence="2 3">NCTC10717</strain>
    </source>
</reference>
<accession>A0A380N0E7</accession>
<dbReference type="RefSeq" id="WP_115219116.1">
    <property type="nucleotide sequence ID" value="NZ_UHIA01000004.1"/>
</dbReference>
<keyword evidence="3" id="KW-1185">Reference proteome</keyword>
<dbReference type="OrthoDB" id="7062334at2"/>
<dbReference type="AlphaFoldDB" id="A0A380N0E7"/>
<evidence type="ECO:0000313" key="3">
    <source>
        <dbReference type="Proteomes" id="UP000254575"/>
    </source>
</evidence>
<evidence type="ECO:0000313" key="2">
    <source>
        <dbReference type="EMBL" id="SUO98269.1"/>
    </source>
</evidence>
<proteinExistence type="predicted"/>
<feature type="chain" id="PRO_5016995966" description="DUF3108 domain-containing protein" evidence="1">
    <location>
        <begin position="23"/>
        <end position="235"/>
    </location>
</feature>
<dbReference type="Proteomes" id="UP000254575">
    <property type="component" value="Unassembled WGS sequence"/>
</dbReference>
<feature type="signal peptide" evidence="1">
    <location>
        <begin position="1"/>
        <end position="22"/>
    </location>
</feature>